<dbReference type="eggNOG" id="COG3279">
    <property type="taxonomic scope" value="Bacteria"/>
</dbReference>
<dbReference type="InterPro" id="IPR007492">
    <property type="entry name" value="LytTR_DNA-bd_dom"/>
</dbReference>
<sequence>MSIPKILIVEDEATIRKELEWLVGKRPEFILLESAVCIEDAVKKINKLKPDLILMDIQLPDGTAFEILNQVKDIKFSVIFITAFNHFAIKAIKHGAIDYLLKPIDEAELYEALDNYNNDHSFYTSKQLEIINEYQKSIKQQNSRICISTLESIEFFKITDIIYLSGDGSYTHFYLQGGNKIISSKPLKFYEELLPTEHFIKCHQSHIVNTSSIVRYLKSGFIVVNNGVEIPVSTRRKETVVRLLSQL</sequence>
<evidence type="ECO:0000313" key="4">
    <source>
        <dbReference type="EMBL" id="EID72341.1"/>
    </source>
</evidence>
<dbReference type="PROSITE" id="PS50110">
    <property type="entry name" value="RESPONSE_REGULATORY"/>
    <property type="match status" value="1"/>
</dbReference>
<evidence type="ECO:0000256" key="1">
    <source>
        <dbReference type="PROSITE-ProRule" id="PRU00169"/>
    </source>
</evidence>
<dbReference type="SUPFAM" id="SSF52172">
    <property type="entry name" value="CheY-like"/>
    <property type="match status" value="1"/>
</dbReference>
<dbReference type="Gene3D" id="3.40.50.2300">
    <property type="match status" value="1"/>
</dbReference>
<protein>
    <submittedName>
        <fullName evidence="4">LytTR family two component transcriptional regulator</fullName>
    </submittedName>
</protein>
<gene>
    <name evidence="4" type="ORF">W5A_12576</name>
</gene>
<dbReference type="PANTHER" id="PTHR45526:SF1">
    <property type="entry name" value="TRANSCRIPTIONAL REGULATORY PROTEIN DCUR-RELATED"/>
    <property type="match status" value="1"/>
</dbReference>
<evidence type="ECO:0000259" key="2">
    <source>
        <dbReference type="PROSITE" id="PS50110"/>
    </source>
</evidence>
<dbReference type="GO" id="GO:0003677">
    <property type="term" value="F:DNA binding"/>
    <property type="evidence" value="ECO:0007669"/>
    <property type="project" value="InterPro"/>
</dbReference>
<dbReference type="OrthoDB" id="2168082at2"/>
<dbReference type="SMART" id="SM00448">
    <property type="entry name" value="REC"/>
    <property type="match status" value="1"/>
</dbReference>
<dbReference type="GO" id="GO:0000156">
    <property type="term" value="F:phosphorelay response regulator activity"/>
    <property type="evidence" value="ECO:0007669"/>
    <property type="project" value="TreeGrafter"/>
</dbReference>
<dbReference type="AlphaFoldDB" id="I0W7H5"/>
<keyword evidence="1" id="KW-0597">Phosphoprotein</keyword>
<name>I0W7H5_9FLAO</name>
<feature type="modified residue" description="4-aspartylphosphate" evidence="1">
    <location>
        <position position="56"/>
    </location>
</feature>
<dbReference type="Pfam" id="PF00072">
    <property type="entry name" value="Response_reg"/>
    <property type="match status" value="1"/>
</dbReference>
<comment type="caution">
    <text evidence="4">The sequence shown here is derived from an EMBL/GenBank/DDBJ whole genome shotgun (WGS) entry which is preliminary data.</text>
</comment>
<dbReference type="PROSITE" id="PS50930">
    <property type="entry name" value="HTH_LYTTR"/>
    <property type="match status" value="1"/>
</dbReference>
<keyword evidence="5" id="KW-1185">Reference proteome</keyword>
<dbReference type="RefSeq" id="WP_008241221.1">
    <property type="nucleotide sequence ID" value="NZ_AJJU01000037.1"/>
</dbReference>
<dbReference type="Pfam" id="PF04397">
    <property type="entry name" value="LytTR"/>
    <property type="match status" value="1"/>
</dbReference>
<reference evidence="4 5" key="1">
    <citation type="journal article" date="2012" name="J. Bacteriol.">
        <title>Genome Sequence of the Halotolerant Bacterium Imtechella halotolerans K1T.</title>
        <authorList>
            <person name="Kumar S."/>
            <person name="Vikram S."/>
            <person name="Subramanian S."/>
            <person name="Raghava G.P."/>
            <person name="Pinnaka A.K."/>
        </authorList>
    </citation>
    <scope>NUCLEOTIDE SEQUENCE [LARGE SCALE GENOMIC DNA]</scope>
    <source>
        <strain evidence="4 5">K1</strain>
    </source>
</reference>
<evidence type="ECO:0000259" key="3">
    <source>
        <dbReference type="PROSITE" id="PS50930"/>
    </source>
</evidence>
<feature type="domain" description="Response regulatory" evidence="2">
    <location>
        <begin position="5"/>
        <end position="117"/>
    </location>
</feature>
<dbReference type="STRING" id="946077.W5A_12576"/>
<dbReference type="Gene3D" id="2.40.50.1020">
    <property type="entry name" value="LytTr DNA-binding domain"/>
    <property type="match status" value="1"/>
</dbReference>
<evidence type="ECO:0000313" key="5">
    <source>
        <dbReference type="Proteomes" id="UP000005938"/>
    </source>
</evidence>
<dbReference type="InterPro" id="IPR051271">
    <property type="entry name" value="2C-system_Tx_regulators"/>
</dbReference>
<dbReference type="EMBL" id="AJJU01000037">
    <property type="protein sequence ID" value="EID72341.1"/>
    <property type="molecule type" value="Genomic_DNA"/>
</dbReference>
<dbReference type="Proteomes" id="UP000005938">
    <property type="component" value="Unassembled WGS sequence"/>
</dbReference>
<proteinExistence type="predicted"/>
<organism evidence="4 5">
    <name type="scientific">Imtechella halotolerans K1</name>
    <dbReference type="NCBI Taxonomy" id="946077"/>
    <lineage>
        <taxon>Bacteria</taxon>
        <taxon>Pseudomonadati</taxon>
        <taxon>Bacteroidota</taxon>
        <taxon>Flavobacteriia</taxon>
        <taxon>Flavobacteriales</taxon>
        <taxon>Flavobacteriaceae</taxon>
        <taxon>Imtechella</taxon>
    </lineage>
</organism>
<dbReference type="InterPro" id="IPR001789">
    <property type="entry name" value="Sig_transdc_resp-reg_receiver"/>
</dbReference>
<dbReference type="PANTHER" id="PTHR45526">
    <property type="entry name" value="TRANSCRIPTIONAL REGULATORY PROTEIN DPIA"/>
    <property type="match status" value="1"/>
</dbReference>
<dbReference type="InterPro" id="IPR011006">
    <property type="entry name" value="CheY-like_superfamily"/>
</dbReference>
<dbReference type="SMART" id="SM00850">
    <property type="entry name" value="LytTR"/>
    <property type="match status" value="1"/>
</dbReference>
<feature type="domain" description="HTH LytTR-type" evidence="3">
    <location>
        <begin position="145"/>
        <end position="246"/>
    </location>
</feature>
<accession>I0W7H5</accession>